<protein>
    <recommendedName>
        <fullName evidence="3">DUF1993 domain-containing protein</fullName>
    </recommendedName>
</protein>
<dbReference type="Pfam" id="PF09351">
    <property type="entry name" value="DUF1993"/>
    <property type="match status" value="1"/>
</dbReference>
<proteinExistence type="predicted"/>
<dbReference type="InterPro" id="IPR018531">
    <property type="entry name" value="DUF1993"/>
</dbReference>
<dbReference type="Gene3D" id="1.20.120.450">
    <property type="entry name" value="dinb family like domain"/>
    <property type="match status" value="1"/>
</dbReference>
<dbReference type="SUPFAM" id="SSF109854">
    <property type="entry name" value="DinB/YfiT-like putative metalloenzymes"/>
    <property type="match status" value="1"/>
</dbReference>
<accession>A0A0J1CIL6</accession>
<dbReference type="Proteomes" id="UP000035963">
    <property type="component" value="Unassembled WGS sequence"/>
</dbReference>
<evidence type="ECO:0008006" key="3">
    <source>
        <dbReference type="Google" id="ProtNLM"/>
    </source>
</evidence>
<dbReference type="AlphaFoldDB" id="A0A0J1CIL6"/>
<keyword evidence="2" id="KW-1185">Reference proteome</keyword>
<sequence length="167" mass="18495">MYAQAIAQCAQAVRAIETYLDKAERCANAKKFDVAILLSTRLAPDMGGLLYQIQSACDYLKGGAAWLSGQQPPRHEDNEQTLDEARVRIRKTIDFVQSVAVDRYAEAANQIVKVSWVPGKLTGENYLLQIVIPNVYFHIAMVYAILRTNGVDVGKMDFIGPVNAFDA</sequence>
<dbReference type="OrthoDB" id="338237at2"/>
<dbReference type="PATRIC" id="fig|908627.4.peg.9110"/>
<evidence type="ECO:0000313" key="1">
    <source>
        <dbReference type="EMBL" id="KLU20550.1"/>
    </source>
</evidence>
<comment type="caution">
    <text evidence="1">The sequence shown here is derived from an EMBL/GenBank/DDBJ whole genome shotgun (WGS) entry which is preliminary data.</text>
</comment>
<evidence type="ECO:0000313" key="2">
    <source>
        <dbReference type="Proteomes" id="UP000035963"/>
    </source>
</evidence>
<dbReference type="EMBL" id="AEJF01000249">
    <property type="protein sequence ID" value="KLU20550.1"/>
    <property type="molecule type" value="Genomic_DNA"/>
</dbReference>
<name>A0A0J1CIL6_9BURK</name>
<dbReference type="RefSeq" id="WP_047897885.1">
    <property type="nucleotide sequence ID" value="NZ_AEJF01000249.1"/>
</dbReference>
<reference evidence="1 2" key="1">
    <citation type="journal article" date="2015" name="Genome Announc.">
        <title>Draft Genome Sequence of Burkholderia sp. Strain PML1(12), an Ectomycorrhizosphere-Inhabiting Bacterium with Effective Mineral-Weathering Ability.</title>
        <authorList>
            <person name="Uroz S."/>
            <person name="Oger P."/>
        </authorList>
    </citation>
    <scope>NUCLEOTIDE SEQUENCE [LARGE SCALE GENOMIC DNA]</scope>
    <source>
        <strain evidence="2">PML1(12)</strain>
    </source>
</reference>
<gene>
    <name evidence="1" type="ORF">EOS_40585</name>
</gene>
<dbReference type="PANTHER" id="PTHR36922">
    <property type="entry name" value="BLL2446 PROTEIN"/>
    <property type="match status" value="1"/>
</dbReference>
<dbReference type="PANTHER" id="PTHR36922:SF1">
    <property type="entry name" value="DUF1993 DOMAIN-CONTAINING PROTEIN"/>
    <property type="match status" value="1"/>
</dbReference>
<dbReference type="InterPro" id="IPR034660">
    <property type="entry name" value="DinB/YfiT-like"/>
</dbReference>
<organism evidence="1 2">
    <name type="scientific">Caballeronia mineralivorans PML1(12)</name>
    <dbReference type="NCBI Taxonomy" id="908627"/>
    <lineage>
        <taxon>Bacteria</taxon>
        <taxon>Pseudomonadati</taxon>
        <taxon>Pseudomonadota</taxon>
        <taxon>Betaproteobacteria</taxon>
        <taxon>Burkholderiales</taxon>
        <taxon>Burkholderiaceae</taxon>
        <taxon>Caballeronia</taxon>
    </lineage>
</organism>